<accession>A0A0F8UTA2</accession>
<dbReference type="AlphaFoldDB" id="A0A0F8UTA2"/>
<dbReference type="VEuPathDB" id="FungiDB:P175DRAFT_0514151"/>
<keyword evidence="3" id="KW-1185">Reference proteome</keyword>
<reference evidence="2 3" key="1">
    <citation type="submission" date="2015-02" db="EMBL/GenBank/DDBJ databases">
        <title>Draft Genome Sequences of Two Closely-Related Aflatoxigenic Aspergillus Species Obtained from the Cote d'Ivoire.</title>
        <authorList>
            <person name="Moore G.G."/>
            <person name="Beltz S.B."/>
            <person name="Mack B.M."/>
        </authorList>
    </citation>
    <scope>NUCLEOTIDE SEQUENCE [LARGE SCALE GENOMIC DNA]</scope>
    <source>
        <strain evidence="2 3">SRRC1432</strain>
    </source>
</reference>
<dbReference type="Proteomes" id="UP000034947">
    <property type="component" value="Unassembled WGS sequence"/>
</dbReference>
<feature type="signal peptide" evidence="1">
    <location>
        <begin position="1"/>
        <end position="20"/>
    </location>
</feature>
<proteinExistence type="predicted"/>
<feature type="chain" id="PRO_5002528688" evidence="1">
    <location>
        <begin position="21"/>
        <end position="322"/>
    </location>
</feature>
<name>A0A0F8UTA2_9EURO</name>
<evidence type="ECO:0000313" key="2">
    <source>
        <dbReference type="EMBL" id="KKK22673.1"/>
    </source>
</evidence>
<comment type="caution">
    <text evidence="2">The sequence shown here is derived from an EMBL/GenBank/DDBJ whole genome shotgun (WGS) entry which is preliminary data.</text>
</comment>
<evidence type="ECO:0000313" key="3">
    <source>
        <dbReference type="Proteomes" id="UP000034947"/>
    </source>
</evidence>
<gene>
    <name evidence="2" type="ORF">AOCH_007638</name>
</gene>
<protein>
    <submittedName>
        <fullName evidence="2">Uncharacterized protein</fullName>
    </submittedName>
</protein>
<dbReference type="EMBL" id="JYKN01000881">
    <property type="protein sequence ID" value="KKK22673.1"/>
    <property type="molecule type" value="Genomic_DNA"/>
</dbReference>
<keyword evidence="1" id="KW-0732">Signal</keyword>
<dbReference type="OrthoDB" id="4154404at2759"/>
<evidence type="ECO:0000256" key="1">
    <source>
        <dbReference type="SAM" id="SignalP"/>
    </source>
</evidence>
<organism evidence="2 3">
    <name type="scientific">Aspergillus ochraceoroseus</name>
    <dbReference type="NCBI Taxonomy" id="138278"/>
    <lineage>
        <taxon>Eukaryota</taxon>
        <taxon>Fungi</taxon>
        <taxon>Dikarya</taxon>
        <taxon>Ascomycota</taxon>
        <taxon>Pezizomycotina</taxon>
        <taxon>Eurotiomycetes</taxon>
        <taxon>Eurotiomycetidae</taxon>
        <taxon>Eurotiales</taxon>
        <taxon>Aspergillaceae</taxon>
        <taxon>Aspergillus</taxon>
        <taxon>Aspergillus subgen. Nidulantes</taxon>
    </lineage>
</organism>
<sequence>MVHFQTTTAALFFAFLAALADDTTLSTDIVGCTDLGCPTHPWDSCTVADNTYVGVGLTRIADVPDALDGISLVKGVNISLPGPGGVGDPVTSQTRPYNSVYYLGTPRDLDVGSVSGCAVVFNDPPSRTFVSGDLNSTGIQEGSGTCPDVIEQSCIAKLTEQAQNVNYSGSGACSALERQLRSHAPDECSDFAGAGNGLGNFTVASLGGLSSISGSQNSTSDCWPILPKSDNLAQFARDTAMGGYTATADLTEVYKITPILTVFTAGNGSLVNNTSAQLTCLKIVTTLNPNAPGVAQGAAPLSTSNLVGVSAAALATVMFTVL</sequence>